<dbReference type="AlphaFoldDB" id="A0A9N9SD25"/>
<evidence type="ECO:0000259" key="2">
    <source>
        <dbReference type="Pfam" id="PF14719"/>
    </source>
</evidence>
<feature type="region of interest" description="Disordered" evidence="1">
    <location>
        <begin position="319"/>
        <end position="345"/>
    </location>
</feature>
<dbReference type="InterPro" id="IPR006020">
    <property type="entry name" value="PTB/PI_dom"/>
</dbReference>
<dbReference type="InterPro" id="IPR051133">
    <property type="entry name" value="Adapter_Engulfment-Domain"/>
</dbReference>
<dbReference type="Pfam" id="PF14719">
    <property type="entry name" value="PID_2"/>
    <property type="match status" value="2"/>
</dbReference>
<organism evidence="3 4">
    <name type="scientific">Phaedon cochleariae</name>
    <name type="common">Mustard beetle</name>
    <dbReference type="NCBI Taxonomy" id="80249"/>
    <lineage>
        <taxon>Eukaryota</taxon>
        <taxon>Metazoa</taxon>
        <taxon>Ecdysozoa</taxon>
        <taxon>Arthropoda</taxon>
        <taxon>Hexapoda</taxon>
        <taxon>Insecta</taxon>
        <taxon>Pterygota</taxon>
        <taxon>Neoptera</taxon>
        <taxon>Endopterygota</taxon>
        <taxon>Coleoptera</taxon>
        <taxon>Polyphaga</taxon>
        <taxon>Cucujiformia</taxon>
        <taxon>Chrysomeloidea</taxon>
        <taxon>Chrysomelidae</taxon>
        <taxon>Chrysomelinae</taxon>
        <taxon>Chrysomelini</taxon>
        <taxon>Phaedon</taxon>
    </lineage>
</organism>
<keyword evidence="4" id="KW-1185">Reference proteome</keyword>
<accession>A0A9N9SD25</accession>
<reference evidence="3" key="2">
    <citation type="submission" date="2022-10" db="EMBL/GenBank/DDBJ databases">
        <authorList>
            <consortium name="ENA_rothamsted_submissions"/>
            <consortium name="culmorum"/>
            <person name="King R."/>
        </authorList>
    </citation>
    <scope>NUCLEOTIDE SEQUENCE</scope>
</reference>
<feature type="domain" description="PID" evidence="2">
    <location>
        <begin position="145"/>
        <end position="213"/>
    </location>
</feature>
<feature type="domain" description="PID" evidence="2">
    <location>
        <begin position="64"/>
        <end position="142"/>
    </location>
</feature>
<gene>
    <name evidence="3" type="ORF">PHAECO_LOCUS1573</name>
</gene>
<reference evidence="3" key="1">
    <citation type="submission" date="2022-01" db="EMBL/GenBank/DDBJ databases">
        <authorList>
            <person name="King R."/>
        </authorList>
    </citation>
    <scope>NUCLEOTIDE SEQUENCE</scope>
</reference>
<evidence type="ECO:0000313" key="3">
    <source>
        <dbReference type="EMBL" id="CAG9813873.1"/>
    </source>
</evidence>
<dbReference type="EMBL" id="OU896716">
    <property type="protein sequence ID" value="CAG9813873.1"/>
    <property type="molecule type" value="Genomic_DNA"/>
</dbReference>
<dbReference type="PANTHER" id="PTHR11232:SF2">
    <property type="entry name" value="FI05246P"/>
    <property type="match status" value="1"/>
</dbReference>
<protein>
    <recommendedName>
        <fullName evidence="2">PID domain-containing protein</fullName>
    </recommendedName>
</protein>
<dbReference type="Proteomes" id="UP001153737">
    <property type="component" value="Chromosome 10"/>
</dbReference>
<sequence length="436" mass="49230">MADQQTDVSETNNNYYNNYNESVNVKKVPSIETLNSEMPGKEMQRERGRRMFKIILNRLRLKRITKQFQGEGCVEKPLTTLWKNYTQSSRPDVRMQLTVSGGGLKATTKDHGLTEYWAHRLTTCSAPPQFPRIFCWALNHTRDQTLYLLVALALMEFKRDKISRQNARLSLVNSVYENPTIPRRKILLSTGSHNYKPPLERSKSAPKLTSIEEIIEEEADDHCDTSASSLLDRRKSYCFGSKPTLGQEETWRKSKVTLGQEGTRRKSKVTFSEELTADEKTNTILEELVQSSLSSDLVESCERAWFTALNQKPDLIPLDSDEGSLSSGCESASTATSDTDPIFPSTINEEQAAHPPEKHPKPKQPESVDFKLGCAVLNRVRSFEKIANPDLLKCCGMSNKKGLVEHDEVSLVPVGESPSDFSSLKFDAHYLPIKSY</sequence>
<dbReference type="OrthoDB" id="5962185at2759"/>
<proteinExistence type="predicted"/>
<feature type="compositionally biased region" description="Polar residues" evidence="1">
    <location>
        <begin position="323"/>
        <end position="345"/>
    </location>
</feature>
<evidence type="ECO:0000256" key="1">
    <source>
        <dbReference type="SAM" id="MobiDB-lite"/>
    </source>
</evidence>
<dbReference type="SUPFAM" id="SSF50729">
    <property type="entry name" value="PH domain-like"/>
    <property type="match status" value="1"/>
</dbReference>
<dbReference type="PANTHER" id="PTHR11232">
    <property type="entry name" value="PHOSPHOTYROSINE INTERACTION DOMAIN-CONTAINING FAMILY MEMBER"/>
    <property type="match status" value="1"/>
</dbReference>
<evidence type="ECO:0000313" key="4">
    <source>
        <dbReference type="Proteomes" id="UP001153737"/>
    </source>
</evidence>
<name>A0A9N9SD25_PHACE</name>